<reference evidence="2 3" key="1">
    <citation type="submission" date="2019-07" db="EMBL/GenBank/DDBJ databases">
        <title>The First High-Quality Draft Genome Sequence of the Causal Agent of the Current Panama Disease Epidemic.</title>
        <authorList>
            <person name="Warmington R.J."/>
            <person name="Kay W."/>
            <person name="Jeffries A."/>
            <person name="Bebber D."/>
            <person name="Moore K."/>
            <person name="Studholme D.J."/>
        </authorList>
    </citation>
    <scope>NUCLEOTIDE SEQUENCE [LARGE SCALE GENOMIC DNA]</scope>
    <source>
        <strain evidence="2 3">TR4</strain>
    </source>
</reference>
<feature type="non-terminal residue" evidence="2">
    <location>
        <position position="1"/>
    </location>
</feature>
<evidence type="ECO:0000313" key="3">
    <source>
        <dbReference type="Proteomes" id="UP000321331"/>
    </source>
</evidence>
<protein>
    <submittedName>
        <fullName evidence="2">Uncharacterized protein</fullName>
    </submittedName>
</protein>
<proteinExistence type="predicted"/>
<sequence length="146" mass="16542">CELHAHNDLPALVFHYDRFECEQAVRHILFDSCKHGSWKVLRIIGAKDDLDLDNPEEKDNDVDVPEVSSGVKSKSKIKVADSWDDDSEEPSESEGLRSYTANTLEAQQLGLNKKDWLILVLKAFKLLEVEFGAKFYEIGVSTARSF</sequence>
<name>A0A5C6SPT7_FUSOC</name>
<feature type="compositionally biased region" description="Acidic residues" evidence="1">
    <location>
        <begin position="82"/>
        <end position="92"/>
    </location>
</feature>
<dbReference type="EMBL" id="VMNF01000009">
    <property type="protein sequence ID" value="TXC00705.1"/>
    <property type="molecule type" value="Genomic_DNA"/>
</dbReference>
<feature type="region of interest" description="Disordered" evidence="1">
    <location>
        <begin position="50"/>
        <end position="98"/>
    </location>
</feature>
<feature type="compositionally biased region" description="Acidic residues" evidence="1">
    <location>
        <begin position="50"/>
        <end position="64"/>
    </location>
</feature>
<dbReference type="Proteomes" id="UP000321331">
    <property type="component" value="Unassembled WGS sequence"/>
</dbReference>
<accession>A0A5C6SPT7</accession>
<gene>
    <name evidence="2" type="ORF">FocTR4_00008658</name>
</gene>
<evidence type="ECO:0000313" key="2">
    <source>
        <dbReference type="EMBL" id="TXC00705.1"/>
    </source>
</evidence>
<organism evidence="2 3">
    <name type="scientific">Fusarium oxysporum f. sp. cubense</name>
    <dbReference type="NCBI Taxonomy" id="61366"/>
    <lineage>
        <taxon>Eukaryota</taxon>
        <taxon>Fungi</taxon>
        <taxon>Dikarya</taxon>
        <taxon>Ascomycota</taxon>
        <taxon>Pezizomycotina</taxon>
        <taxon>Sordariomycetes</taxon>
        <taxon>Hypocreomycetidae</taxon>
        <taxon>Hypocreales</taxon>
        <taxon>Nectriaceae</taxon>
        <taxon>Fusarium</taxon>
        <taxon>Fusarium oxysporum species complex</taxon>
    </lineage>
</organism>
<dbReference type="AlphaFoldDB" id="A0A5C6SPT7"/>
<comment type="caution">
    <text evidence="2">The sequence shown here is derived from an EMBL/GenBank/DDBJ whole genome shotgun (WGS) entry which is preliminary data.</text>
</comment>
<evidence type="ECO:0000256" key="1">
    <source>
        <dbReference type="SAM" id="MobiDB-lite"/>
    </source>
</evidence>